<dbReference type="GO" id="GO:0017056">
    <property type="term" value="F:structural constituent of nuclear pore"/>
    <property type="evidence" value="ECO:0007669"/>
    <property type="project" value="TreeGrafter"/>
</dbReference>
<proteinExistence type="predicted"/>
<dbReference type="GO" id="GO:0006999">
    <property type="term" value="P:nuclear pore organization"/>
    <property type="evidence" value="ECO:0007669"/>
    <property type="project" value="TreeGrafter"/>
</dbReference>
<gene>
    <name evidence="11" type="primary">NUP35</name>
    <name evidence="11" type="ORF">BGZ65_012520</name>
</gene>
<dbReference type="EMBL" id="JAAAHW010008537">
    <property type="protein sequence ID" value="KAF9944153.1"/>
    <property type="molecule type" value="Genomic_DNA"/>
</dbReference>
<keyword evidence="4" id="KW-0653">Protein transport</keyword>
<evidence type="ECO:0000256" key="1">
    <source>
        <dbReference type="ARBA" id="ARBA00004567"/>
    </source>
</evidence>
<dbReference type="GO" id="GO:0003676">
    <property type="term" value="F:nucleic acid binding"/>
    <property type="evidence" value="ECO:0007669"/>
    <property type="project" value="InterPro"/>
</dbReference>
<name>A0A9P6IQ37_9FUNG</name>
<evidence type="ECO:0000256" key="7">
    <source>
        <dbReference type="ARBA" id="ARBA00023242"/>
    </source>
</evidence>
<evidence type="ECO:0000256" key="2">
    <source>
        <dbReference type="ARBA" id="ARBA00022448"/>
    </source>
</evidence>
<keyword evidence="5" id="KW-0811">Translocation</keyword>
<comment type="caution">
    <text evidence="11">The sequence shown here is derived from an EMBL/GenBank/DDBJ whole genome shotgun (WGS) entry which is preliminary data.</text>
</comment>
<feature type="domain" description="RRM Nup35-type" evidence="10">
    <location>
        <begin position="77"/>
        <end position="163"/>
    </location>
</feature>
<comment type="subcellular location">
    <subcellularLocation>
        <location evidence="1">Nucleus</location>
        <location evidence="1">Nuclear pore complex</location>
    </subcellularLocation>
</comment>
<feature type="non-terminal residue" evidence="11">
    <location>
        <position position="285"/>
    </location>
</feature>
<dbReference type="InterPro" id="IPR007846">
    <property type="entry name" value="RRM_NUP35_dom"/>
</dbReference>
<dbReference type="GO" id="GO:0005543">
    <property type="term" value="F:phospholipid binding"/>
    <property type="evidence" value="ECO:0007669"/>
    <property type="project" value="TreeGrafter"/>
</dbReference>
<evidence type="ECO:0000259" key="10">
    <source>
        <dbReference type="PROSITE" id="PS51472"/>
    </source>
</evidence>
<keyword evidence="6 8" id="KW-0906">Nuclear pore complex</keyword>
<evidence type="ECO:0000256" key="4">
    <source>
        <dbReference type="ARBA" id="ARBA00022927"/>
    </source>
</evidence>
<evidence type="ECO:0000256" key="3">
    <source>
        <dbReference type="ARBA" id="ARBA00022816"/>
    </source>
</evidence>
<dbReference type="PANTHER" id="PTHR21527">
    <property type="entry name" value="NUCLEOPORIN NUP35"/>
    <property type="match status" value="1"/>
</dbReference>
<feature type="non-terminal residue" evidence="11">
    <location>
        <position position="1"/>
    </location>
</feature>
<dbReference type="GO" id="GO:0006607">
    <property type="term" value="P:NLS-bearing protein import into nucleus"/>
    <property type="evidence" value="ECO:0007669"/>
    <property type="project" value="TreeGrafter"/>
</dbReference>
<dbReference type="OrthoDB" id="1733656at2759"/>
<sequence>DPFHQAGPKKEGSSRLAPHLIGEDAPPTDTLYDIAQKEKYYARPSLTLSPFSAVPNPESRLDTEMSQADGAFQVRVDVNYDSIITYGFPPEMASHILNEFQSFGRVLRFETGFYGRVPSESFNWLKIQYQGSWAAQNAVSRHLKAVGKYVVGVNPCQSFSTRASMDTKAVGKRPNDISNLTETEARQVQAGVGILLTIRSQGVGPEISPLARDATRARHSSLYDSWNQGGVGGAPLESSIITTLDDDTVAVSGRPPVKDQEDEDMVYILGRSLTSCGSIARSRQG</sequence>
<dbReference type="PANTHER" id="PTHR21527:SF6">
    <property type="entry name" value="NUCLEOPORIN NUP35"/>
    <property type="match status" value="1"/>
</dbReference>
<reference evidence="11" key="1">
    <citation type="journal article" date="2020" name="Fungal Divers.">
        <title>Resolving the Mortierellaceae phylogeny through synthesis of multi-gene phylogenetics and phylogenomics.</title>
        <authorList>
            <person name="Vandepol N."/>
            <person name="Liber J."/>
            <person name="Desiro A."/>
            <person name="Na H."/>
            <person name="Kennedy M."/>
            <person name="Barry K."/>
            <person name="Grigoriev I.V."/>
            <person name="Miller A.N."/>
            <person name="O'Donnell K."/>
            <person name="Stajich J.E."/>
            <person name="Bonito G."/>
        </authorList>
    </citation>
    <scope>NUCLEOTIDE SEQUENCE</scope>
    <source>
        <strain evidence="11">MES-2147</strain>
    </source>
</reference>
<dbReference type="InterPro" id="IPR012677">
    <property type="entry name" value="Nucleotide-bd_a/b_plait_sf"/>
</dbReference>
<dbReference type="SUPFAM" id="SSF54928">
    <property type="entry name" value="RNA-binding domain, RBD"/>
    <property type="match status" value="1"/>
</dbReference>
<keyword evidence="2 8" id="KW-0813">Transport</keyword>
<dbReference type="GO" id="GO:0051028">
    <property type="term" value="P:mRNA transport"/>
    <property type="evidence" value="ECO:0007669"/>
    <property type="project" value="UniProtKB-UniRule"/>
</dbReference>
<dbReference type="PROSITE" id="PS51472">
    <property type="entry name" value="RRM_NUP35"/>
    <property type="match status" value="1"/>
</dbReference>
<organism evidence="11 12">
    <name type="scientific">Modicella reniformis</name>
    <dbReference type="NCBI Taxonomy" id="1440133"/>
    <lineage>
        <taxon>Eukaryota</taxon>
        <taxon>Fungi</taxon>
        <taxon>Fungi incertae sedis</taxon>
        <taxon>Mucoromycota</taxon>
        <taxon>Mortierellomycotina</taxon>
        <taxon>Mortierellomycetes</taxon>
        <taxon>Mortierellales</taxon>
        <taxon>Mortierellaceae</taxon>
        <taxon>Modicella</taxon>
    </lineage>
</organism>
<keyword evidence="3 8" id="KW-0509">mRNA transport</keyword>
<evidence type="ECO:0000256" key="6">
    <source>
        <dbReference type="ARBA" id="ARBA00023132"/>
    </source>
</evidence>
<evidence type="ECO:0000256" key="5">
    <source>
        <dbReference type="ARBA" id="ARBA00023010"/>
    </source>
</evidence>
<accession>A0A9P6IQ37</accession>
<protein>
    <submittedName>
        <fullName evidence="11">Nucleoporin nup35</fullName>
    </submittedName>
</protein>
<dbReference type="GO" id="GO:0044615">
    <property type="term" value="C:nuclear pore nuclear basket"/>
    <property type="evidence" value="ECO:0007669"/>
    <property type="project" value="TreeGrafter"/>
</dbReference>
<dbReference type="AlphaFoldDB" id="A0A9P6IQ37"/>
<keyword evidence="7 8" id="KW-0539">Nucleus</keyword>
<evidence type="ECO:0000256" key="9">
    <source>
        <dbReference type="SAM" id="MobiDB-lite"/>
    </source>
</evidence>
<dbReference type="Proteomes" id="UP000749646">
    <property type="component" value="Unassembled WGS sequence"/>
</dbReference>
<dbReference type="InterPro" id="IPR035979">
    <property type="entry name" value="RBD_domain_sf"/>
</dbReference>
<feature type="region of interest" description="Disordered" evidence="9">
    <location>
        <begin position="1"/>
        <end position="27"/>
    </location>
</feature>
<feature type="compositionally biased region" description="Basic and acidic residues" evidence="9">
    <location>
        <begin position="1"/>
        <end position="13"/>
    </location>
</feature>
<keyword evidence="12" id="KW-1185">Reference proteome</keyword>
<evidence type="ECO:0000256" key="8">
    <source>
        <dbReference type="PROSITE-ProRule" id="PRU00804"/>
    </source>
</evidence>
<dbReference type="GO" id="GO:0044613">
    <property type="term" value="C:nuclear pore central transport channel"/>
    <property type="evidence" value="ECO:0007669"/>
    <property type="project" value="TreeGrafter"/>
</dbReference>
<evidence type="ECO:0000313" key="11">
    <source>
        <dbReference type="EMBL" id="KAF9944153.1"/>
    </source>
</evidence>
<evidence type="ECO:0000313" key="12">
    <source>
        <dbReference type="Proteomes" id="UP000749646"/>
    </source>
</evidence>
<dbReference type="Gene3D" id="3.30.70.330">
    <property type="match status" value="1"/>
</dbReference>
<dbReference type="Pfam" id="PF05172">
    <property type="entry name" value="RRM_Nup35"/>
    <property type="match status" value="1"/>
</dbReference>